<dbReference type="EMBL" id="JADOUF010000001">
    <property type="protein sequence ID" value="MBG6140059.1"/>
    <property type="molecule type" value="Genomic_DNA"/>
</dbReference>
<dbReference type="Gene3D" id="3.10.129.10">
    <property type="entry name" value="Hotdog Thioesterase"/>
    <property type="match status" value="1"/>
</dbReference>
<evidence type="ECO:0000313" key="4">
    <source>
        <dbReference type="Proteomes" id="UP000622552"/>
    </source>
</evidence>
<dbReference type="GO" id="GO:0006633">
    <property type="term" value="P:fatty acid biosynthetic process"/>
    <property type="evidence" value="ECO:0007669"/>
    <property type="project" value="TreeGrafter"/>
</dbReference>
<dbReference type="AlphaFoldDB" id="A0A8J7KM46"/>
<dbReference type="PANTHER" id="PTHR43437:SF3">
    <property type="entry name" value="HYDROXYACYL-THIOESTER DEHYDRATASE TYPE 2, MITOCHONDRIAL"/>
    <property type="match status" value="1"/>
</dbReference>
<comment type="similarity">
    <text evidence="1">Belongs to the UPF0336 family.</text>
</comment>
<dbReference type="PIRSF" id="PIRSF018072">
    <property type="entry name" value="UCP018072"/>
    <property type="match status" value="1"/>
</dbReference>
<feature type="domain" description="FAS1-like dehydratase" evidence="2">
    <location>
        <begin position="8"/>
        <end position="134"/>
    </location>
</feature>
<evidence type="ECO:0000313" key="3">
    <source>
        <dbReference type="EMBL" id="MBG6140059.1"/>
    </source>
</evidence>
<proteinExistence type="inferred from homology"/>
<accession>A0A8J7KM46</accession>
<comment type="caution">
    <text evidence="3">The sequence shown here is derived from an EMBL/GenBank/DDBJ whole genome shotgun (WGS) entry which is preliminary data.</text>
</comment>
<dbReference type="InterPro" id="IPR029069">
    <property type="entry name" value="HotDog_dom_sf"/>
</dbReference>
<sequence length="146" mass="15967">MPLDQTNVGRTYPPTAPYEVGREKIREFAEAIGDPNPAFRDSEVAVKLGYRDVIAPPTFTIRLTLDASEVALDALGVQLRNVLHREQRFSYTRPVVAGDTLVCVVVVEAIRTVAGNDILTTRTDVTDGSGELVVAVWSTLVVREEA</sequence>
<keyword evidence="4" id="KW-1185">Reference proteome</keyword>
<reference evidence="3" key="1">
    <citation type="submission" date="2020-11" db="EMBL/GenBank/DDBJ databases">
        <title>Sequencing the genomes of 1000 actinobacteria strains.</title>
        <authorList>
            <person name="Klenk H.-P."/>
        </authorList>
    </citation>
    <scope>NUCLEOTIDE SEQUENCE</scope>
    <source>
        <strain evidence="3">DSM 45356</strain>
    </source>
</reference>
<dbReference type="InterPro" id="IPR050965">
    <property type="entry name" value="UPF0336/Enoyl-CoA_hydratase"/>
</dbReference>
<dbReference type="Proteomes" id="UP000622552">
    <property type="component" value="Unassembled WGS sequence"/>
</dbReference>
<dbReference type="PANTHER" id="PTHR43437">
    <property type="entry name" value="HYDROXYACYL-THIOESTER DEHYDRATASE TYPE 2, MITOCHONDRIAL-RELATED"/>
    <property type="match status" value="1"/>
</dbReference>
<dbReference type="CDD" id="cd03441">
    <property type="entry name" value="R_hydratase_like"/>
    <property type="match status" value="1"/>
</dbReference>
<evidence type="ECO:0000256" key="1">
    <source>
        <dbReference type="HAMAP-Rule" id="MF_00799"/>
    </source>
</evidence>
<protein>
    <recommendedName>
        <fullName evidence="1">UPF0336 protein IW245_006253</fullName>
    </recommendedName>
</protein>
<dbReference type="GO" id="GO:0019171">
    <property type="term" value="F:(3R)-hydroxyacyl-[acyl-carrier-protein] dehydratase activity"/>
    <property type="evidence" value="ECO:0007669"/>
    <property type="project" value="TreeGrafter"/>
</dbReference>
<gene>
    <name evidence="3" type="ORF">IW245_006253</name>
</gene>
<dbReference type="RefSeq" id="WP_197006642.1">
    <property type="nucleotide sequence ID" value="NZ_BONS01000006.1"/>
</dbReference>
<dbReference type="InterPro" id="IPR016709">
    <property type="entry name" value="HadA-like"/>
</dbReference>
<dbReference type="InterPro" id="IPR039569">
    <property type="entry name" value="FAS1-like_DH_region"/>
</dbReference>
<dbReference type="HAMAP" id="MF_00799">
    <property type="entry name" value="UPF0336"/>
    <property type="match status" value="1"/>
</dbReference>
<dbReference type="Pfam" id="PF13452">
    <property type="entry name" value="FAS1_DH_region"/>
    <property type="match status" value="1"/>
</dbReference>
<evidence type="ECO:0000259" key="2">
    <source>
        <dbReference type="Pfam" id="PF13452"/>
    </source>
</evidence>
<name>A0A8J7KM46_9ACTN</name>
<dbReference type="SUPFAM" id="SSF54637">
    <property type="entry name" value="Thioesterase/thiol ester dehydrase-isomerase"/>
    <property type="match status" value="1"/>
</dbReference>
<organism evidence="3 4">
    <name type="scientific">Longispora fulva</name>
    <dbReference type="NCBI Taxonomy" id="619741"/>
    <lineage>
        <taxon>Bacteria</taxon>
        <taxon>Bacillati</taxon>
        <taxon>Actinomycetota</taxon>
        <taxon>Actinomycetes</taxon>
        <taxon>Micromonosporales</taxon>
        <taxon>Micromonosporaceae</taxon>
        <taxon>Longispora</taxon>
    </lineage>
</organism>